<dbReference type="AlphaFoldDB" id="A0A934J1G8"/>
<dbReference type="PROSITE" id="PS51721">
    <property type="entry name" value="G_CP"/>
    <property type="match status" value="1"/>
</dbReference>
<dbReference type="InterPro" id="IPR019988">
    <property type="entry name" value="GTP-bd_ribosome_bgen_YqeH"/>
</dbReference>
<evidence type="ECO:0000259" key="1">
    <source>
        <dbReference type="PROSITE" id="PS51721"/>
    </source>
</evidence>
<dbReference type="PANTHER" id="PTHR46434:SF1">
    <property type="entry name" value="GENETIC INTERACTOR OF PROHIBITINS 3, MITOCHONDRIAL"/>
    <property type="match status" value="1"/>
</dbReference>
<dbReference type="GO" id="GO:0005525">
    <property type="term" value="F:GTP binding"/>
    <property type="evidence" value="ECO:0007669"/>
    <property type="project" value="InterPro"/>
</dbReference>
<evidence type="ECO:0000313" key="2">
    <source>
        <dbReference type="EMBL" id="MBJ6363062.1"/>
    </source>
</evidence>
<dbReference type="InterPro" id="IPR006073">
    <property type="entry name" value="GTP-bd"/>
</dbReference>
<gene>
    <name evidence="2" type="primary">yqeH</name>
    <name evidence="2" type="ORF">JFN88_17815</name>
</gene>
<dbReference type="SUPFAM" id="SSF52540">
    <property type="entry name" value="P-loop containing nucleoside triphosphate hydrolases"/>
    <property type="match status" value="1"/>
</dbReference>
<name>A0A934J1G8_9BACL</name>
<dbReference type="Pfam" id="PF01926">
    <property type="entry name" value="MMR_HSR1"/>
    <property type="match status" value="1"/>
</dbReference>
<reference evidence="2" key="1">
    <citation type="submission" date="2020-12" db="EMBL/GenBank/DDBJ databases">
        <authorList>
            <person name="Huq M.A."/>
        </authorList>
    </citation>
    <scope>NUCLEOTIDE SEQUENCE</scope>
    <source>
        <strain evidence="2">MAHUQ-46</strain>
    </source>
</reference>
<accession>A0A934J1G8</accession>
<dbReference type="InterPro" id="IPR030378">
    <property type="entry name" value="G_CP_dom"/>
</dbReference>
<dbReference type="InterPro" id="IPR048422">
    <property type="entry name" value="NOA1/YqeH-like_C"/>
</dbReference>
<comment type="caution">
    <text evidence="2">The sequence shown here is derived from an EMBL/GenBank/DDBJ whole genome shotgun (WGS) entry which is preliminary data.</text>
</comment>
<dbReference type="CDD" id="cd01855">
    <property type="entry name" value="YqeH"/>
    <property type="match status" value="1"/>
</dbReference>
<dbReference type="InterPro" id="IPR027417">
    <property type="entry name" value="P-loop_NTPase"/>
</dbReference>
<keyword evidence="3" id="KW-1185">Reference proteome</keyword>
<protein>
    <submittedName>
        <fullName evidence="2">Ribosome biogenesis GTPase YqeH</fullName>
    </submittedName>
</protein>
<dbReference type="Gene3D" id="3.40.50.300">
    <property type="entry name" value="P-loop containing nucleotide triphosphate hydrolases"/>
    <property type="match status" value="1"/>
</dbReference>
<dbReference type="NCBIfam" id="TIGR03597">
    <property type="entry name" value="GTPase_YqeH"/>
    <property type="match status" value="1"/>
</dbReference>
<dbReference type="Proteomes" id="UP000640274">
    <property type="component" value="Unassembled WGS sequence"/>
</dbReference>
<dbReference type="PANTHER" id="PTHR46434">
    <property type="entry name" value="GENETIC INTERACTOR OF PROHIBITINS 3, MITOCHONDRIAL"/>
    <property type="match status" value="1"/>
</dbReference>
<evidence type="ECO:0000313" key="3">
    <source>
        <dbReference type="Proteomes" id="UP000640274"/>
    </source>
</evidence>
<feature type="domain" description="CP-type G" evidence="1">
    <location>
        <begin position="69"/>
        <end position="236"/>
    </location>
</feature>
<dbReference type="Pfam" id="PF21516">
    <property type="entry name" value="YqeH-like_C"/>
    <property type="match status" value="1"/>
</dbReference>
<dbReference type="InterPro" id="IPR050896">
    <property type="entry name" value="Mito_lipid_metab_GTPase"/>
</dbReference>
<dbReference type="EMBL" id="JAELUP010000103">
    <property type="protein sequence ID" value="MBJ6363062.1"/>
    <property type="molecule type" value="Genomic_DNA"/>
</dbReference>
<sequence>MAQGGTEVTEYVKLDPTGSCAGCGVQLQSQDKEKLGYIPGSAKEREPAICQRCFRIKNYNEAASVAVDNDEFLRLLGSIAATDSLVIHIVDLFDFEGSLISGLQRFVGANPVLLVVNKVDLLPKAVNLNRLRNWVQQQAKAQGLKTVDVVLCSAKRNLGFERVVEALEYYREGRDVYVVGATNVGKSTLINRLIRDYSDLDNELTTSRYPGTTLDAVRIPIDDGKFIIDTPGIVYPSRFTEIVPKTVLKALLPEQTLKPLVFQLNPRQTLFFGALARFDFVEGERQSFTIYLSEGLKVHRTKLERADELYVEHRGGLLVPPDESELHELPAWTRHSVRIPRGKNYDLFISGLGWIKANSMTGAQVELHLPKGVKVLLRESLI</sequence>
<organism evidence="2 3">
    <name type="scientific">Paenibacillus roseus</name>
    <dbReference type="NCBI Taxonomy" id="2798579"/>
    <lineage>
        <taxon>Bacteria</taxon>
        <taxon>Bacillati</taxon>
        <taxon>Bacillota</taxon>
        <taxon>Bacilli</taxon>
        <taxon>Bacillales</taxon>
        <taxon>Paenibacillaceae</taxon>
        <taxon>Paenibacillus</taxon>
    </lineage>
</organism>
<proteinExistence type="predicted"/>